<accession>A0A063C4K0</accession>
<evidence type="ECO:0000313" key="4">
    <source>
        <dbReference type="EMBL" id="QUC22237.1"/>
    </source>
</evidence>
<dbReference type="HOGENOM" id="CLU_010194_44_6_1"/>
<gene>
    <name evidence="4" type="ORF">UV8b_06478</name>
    <name evidence="3" type="ORF">UVI_02038300</name>
</gene>
<dbReference type="STRING" id="1159556.A0A063C4K0"/>
<protein>
    <submittedName>
        <fullName evidence="3">Uncharacterized protein</fullName>
    </submittedName>
</protein>
<comment type="similarity">
    <text evidence="1">Belongs to the short-chain dehydrogenases/reductases (SDR) family.</text>
</comment>
<dbReference type="SUPFAM" id="SSF51735">
    <property type="entry name" value="NAD(P)-binding Rossmann-fold domains"/>
    <property type="match status" value="1"/>
</dbReference>
<keyword evidence="5" id="KW-1185">Reference proteome</keyword>
<dbReference type="Proteomes" id="UP000027002">
    <property type="component" value="Chromosome 5"/>
</dbReference>
<name>A0A063C4K0_USTVR</name>
<dbReference type="PRINTS" id="PR00081">
    <property type="entry name" value="GDHRDH"/>
</dbReference>
<dbReference type="PANTHER" id="PTHR24320:SF281">
    <property type="entry name" value="SHORT CHAIN DEHYDROGENASE_REDUCTASE FAMILY PROTEIN (AFU_ORTHOLOGUE AFUA_5G14310)"/>
    <property type="match status" value="1"/>
</dbReference>
<dbReference type="InterPro" id="IPR002347">
    <property type="entry name" value="SDR_fam"/>
</dbReference>
<evidence type="ECO:0000256" key="1">
    <source>
        <dbReference type="ARBA" id="ARBA00006484"/>
    </source>
</evidence>
<reference evidence="3" key="1">
    <citation type="journal article" date="2016" name="Genome Announc.">
        <title>Genome Sequence of Ustilaginoidea virens IPU010, a Rice Pathogenic Fungus Causing False Smut.</title>
        <authorList>
            <person name="Kumagai T."/>
            <person name="Ishii T."/>
            <person name="Terai G."/>
            <person name="Umemura M."/>
            <person name="Machida M."/>
            <person name="Asai K."/>
        </authorList>
    </citation>
    <scope>NUCLEOTIDE SEQUENCE [LARGE SCALE GENOMIC DNA]</scope>
    <source>
        <strain evidence="3">IPU010</strain>
    </source>
</reference>
<evidence type="ECO:0000256" key="2">
    <source>
        <dbReference type="ARBA" id="ARBA00023002"/>
    </source>
</evidence>
<dbReference type="Proteomes" id="UP000054053">
    <property type="component" value="Unassembled WGS sequence"/>
</dbReference>
<dbReference type="Pfam" id="PF00106">
    <property type="entry name" value="adh_short"/>
    <property type="match status" value="1"/>
</dbReference>
<dbReference type="GeneID" id="66067255"/>
<dbReference type="OrthoDB" id="191139at2759"/>
<dbReference type="InterPro" id="IPR036291">
    <property type="entry name" value="NAD(P)-bd_dom_sf"/>
</dbReference>
<reference evidence="6" key="2">
    <citation type="journal article" date="2016" name="Genome Announc.">
        <title>Genome sequence of Ustilaginoidea virens IPU010, a rice pathogenic fungus causing false smut.</title>
        <authorList>
            <person name="Kumagai T."/>
            <person name="Ishii T."/>
            <person name="Terai G."/>
            <person name="Umemura M."/>
            <person name="Machida M."/>
            <person name="Asai K."/>
        </authorList>
    </citation>
    <scope>NUCLEOTIDE SEQUENCE [LARGE SCALE GENOMIC DNA]</scope>
    <source>
        <strain evidence="6">IPU010</strain>
    </source>
</reference>
<organism evidence="3 6">
    <name type="scientific">Ustilaginoidea virens</name>
    <name type="common">Rice false smut fungus</name>
    <name type="synonym">Villosiclava virens</name>
    <dbReference type="NCBI Taxonomy" id="1159556"/>
    <lineage>
        <taxon>Eukaryota</taxon>
        <taxon>Fungi</taxon>
        <taxon>Dikarya</taxon>
        <taxon>Ascomycota</taxon>
        <taxon>Pezizomycotina</taxon>
        <taxon>Sordariomycetes</taxon>
        <taxon>Hypocreomycetidae</taxon>
        <taxon>Hypocreales</taxon>
        <taxon>Clavicipitaceae</taxon>
        <taxon>Ustilaginoidea</taxon>
    </lineage>
</organism>
<dbReference type="EMBL" id="CP072757">
    <property type="protein sequence ID" value="QUC22237.1"/>
    <property type="molecule type" value="Genomic_DNA"/>
</dbReference>
<evidence type="ECO:0000313" key="5">
    <source>
        <dbReference type="Proteomes" id="UP000027002"/>
    </source>
</evidence>
<sequence>MQSLLHKVFGPEEVRIDNLTGRVALVTGGTLGIGYQVSRALAHAGCKVVMVSRKQDQGESAVAEIRRETPGADVEWEECDLGNLGQIRSVFSGLRRSLARLDFLVLSAGINANRYALDSDGIERIFGVNCLGHYYVANQLWPRLRKTSLLPGVTGPRVVAVSSSLHQAAPSRAKFASLEDINDPSLGPTELYGRSKLGLILMVRYGLFERVIKPTSDSIYALAVHPGAVNTAMQDQWKDAYPGITGRLISYVSKLAGRDPEQGSYSILWALTAKEIDENHQNGLYFDDPGKLGSESSQACDEKLGADLWQLNEKLVKEKLGDDALIPWDTRSLDS</sequence>
<dbReference type="GO" id="GO:0016491">
    <property type="term" value="F:oxidoreductase activity"/>
    <property type="evidence" value="ECO:0007669"/>
    <property type="project" value="UniProtKB-KW"/>
</dbReference>
<reference evidence="4" key="3">
    <citation type="submission" date="2020-03" db="EMBL/GenBank/DDBJ databases">
        <title>A mixture of massive structural variations and highly conserved coding sequences in Ustilaginoidea virens genome.</title>
        <authorList>
            <person name="Zhang K."/>
            <person name="Zhao Z."/>
            <person name="Zhang Z."/>
            <person name="Li Y."/>
            <person name="Hsiang T."/>
            <person name="Sun W."/>
        </authorList>
    </citation>
    <scope>NUCLEOTIDE SEQUENCE</scope>
    <source>
        <strain evidence="4">UV-8b</strain>
    </source>
</reference>
<keyword evidence="2" id="KW-0560">Oxidoreductase</keyword>
<proteinExistence type="inferred from homology"/>
<dbReference type="EMBL" id="BBTG02000020">
    <property type="protein sequence ID" value="GAO14078.1"/>
    <property type="molecule type" value="Genomic_DNA"/>
</dbReference>
<evidence type="ECO:0000313" key="6">
    <source>
        <dbReference type="Proteomes" id="UP000054053"/>
    </source>
</evidence>
<dbReference type="RefSeq" id="XP_042999910.1">
    <property type="nucleotide sequence ID" value="XM_043143975.1"/>
</dbReference>
<evidence type="ECO:0000313" key="3">
    <source>
        <dbReference type="EMBL" id="GAO14078.1"/>
    </source>
</evidence>
<dbReference type="Gene3D" id="3.40.50.720">
    <property type="entry name" value="NAD(P)-binding Rossmann-like Domain"/>
    <property type="match status" value="1"/>
</dbReference>
<dbReference type="KEGG" id="uvi:66067255"/>
<dbReference type="PANTHER" id="PTHR24320">
    <property type="entry name" value="RETINOL DEHYDROGENASE"/>
    <property type="match status" value="1"/>
</dbReference>
<dbReference type="AlphaFoldDB" id="A0A063C4K0"/>